<feature type="compositionally biased region" description="Basic residues" evidence="1">
    <location>
        <begin position="472"/>
        <end position="492"/>
    </location>
</feature>
<dbReference type="Proteomes" id="UP001301350">
    <property type="component" value="Unassembled WGS sequence"/>
</dbReference>
<dbReference type="EMBL" id="JANCYW010000017">
    <property type="protein sequence ID" value="KAK4538291.1"/>
    <property type="molecule type" value="Genomic_DNA"/>
</dbReference>
<name>A0AAV9J1K1_CYACA</name>
<evidence type="ECO:0000313" key="2">
    <source>
        <dbReference type="EMBL" id="KAK4538291.1"/>
    </source>
</evidence>
<gene>
    <name evidence="2" type="ORF">CDCA_CDCA17G4316</name>
</gene>
<accession>A0AAV9J1K1</accession>
<comment type="caution">
    <text evidence="2">The sequence shown here is derived from an EMBL/GenBank/DDBJ whole genome shotgun (WGS) entry which is preliminary data.</text>
</comment>
<evidence type="ECO:0000256" key="1">
    <source>
        <dbReference type="SAM" id="MobiDB-lite"/>
    </source>
</evidence>
<feature type="region of interest" description="Disordered" evidence="1">
    <location>
        <begin position="468"/>
        <end position="528"/>
    </location>
</feature>
<feature type="compositionally biased region" description="Basic residues" evidence="1">
    <location>
        <begin position="345"/>
        <end position="356"/>
    </location>
</feature>
<dbReference type="AlphaFoldDB" id="A0AAV9J1K1"/>
<keyword evidence="3" id="KW-1185">Reference proteome</keyword>
<reference evidence="2 3" key="1">
    <citation type="submission" date="2022-07" db="EMBL/GenBank/DDBJ databases">
        <title>Genome-wide signatures of adaptation to extreme environments.</title>
        <authorList>
            <person name="Cho C.H."/>
            <person name="Yoon H.S."/>
        </authorList>
    </citation>
    <scope>NUCLEOTIDE SEQUENCE [LARGE SCALE GENOMIC DNA]</scope>
    <source>
        <strain evidence="2 3">DBV 063 E5</strain>
    </source>
</reference>
<proteinExistence type="predicted"/>
<sequence length="528" mass="61282">MPSKTRLGFVKRTDRWERASNRLSQARRDQFPVKRLLAFLKRVGKISELELLETTPKKHTTLSCYRDGALPGRFNLPEVHWTLDAFVYLGSEFRHRGGFILHLLSVHEFEGMERDPAETFTLAKAEDKYGKFLNFLKLDNTIMSEAKQAFLPGLWPARETRRSERREEWLNDPEWGAWVSDMPRAMVGDDGAKTVVGWKEVLLRGKWHMSTNYAYTDYAGKVKTMATQGLLKQVYDWLNRHPNFNEEKRAKFKRSLFARLRDPEVHELLPRLTEPECEMFLALRGIVRGGGPSADDGGALEQPTNFRILWSREAQLLHWFLKSQPLPETEEEKREREERGERQRQKQRKKKKKKKRHDGEPDKPPAPQEAVREYSNQHGRGTYLPYLQEDERFARIDATIFRALMRGPFMRRVHGGGGGADMFARDTMALGVLRRMLQPRNAEPARRRAEFCRNADLPTKLYNPGQVGVTARRTRARKSVVTHRDIRLRKSTPRANQGPGRAPFTTRGSARMDRRAAATHTTSLRRRS</sequence>
<protein>
    <submittedName>
        <fullName evidence="2">Uncharacterized protein</fullName>
    </submittedName>
</protein>
<organism evidence="2 3">
    <name type="scientific">Cyanidium caldarium</name>
    <name type="common">Red alga</name>
    <dbReference type="NCBI Taxonomy" id="2771"/>
    <lineage>
        <taxon>Eukaryota</taxon>
        <taxon>Rhodophyta</taxon>
        <taxon>Bangiophyceae</taxon>
        <taxon>Cyanidiales</taxon>
        <taxon>Cyanidiaceae</taxon>
        <taxon>Cyanidium</taxon>
    </lineage>
</organism>
<evidence type="ECO:0000313" key="3">
    <source>
        <dbReference type="Proteomes" id="UP001301350"/>
    </source>
</evidence>
<feature type="compositionally biased region" description="Basic and acidic residues" evidence="1">
    <location>
        <begin position="331"/>
        <end position="344"/>
    </location>
</feature>
<feature type="region of interest" description="Disordered" evidence="1">
    <location>
        <begin position="327"/>
        <end position="377"/>
    </location>
</feature>